<organism evidence="2 3">
    <name type="scientific">Drosophila lebanonensis</name>
    <name type="common">Fruit fly</name>
    <name type="synonym">Scaptodrosophila lebanonensis</name>
    <dbReference type="NCBI Taxonomy" id="7225"/>
    <lineage>
        <taxon>Eukaryota</taxon>
        <taxon>Metazoa</taxon>
        <taxon>Ecdysozoa</taxon>
        <taxon>Arthropoda</taxon>
        <taxon>Hexapoda</taxon>
        <taxon>Insecta</taxon>
        <taxon>Pterygota</taxon>
        <taxon>Neoptera</taxon>
        <taxon>Endopterygota</taxon>
        <taxon>Diptera</taxon>
        <taxon>Brachycera</taxon>
        <taxon>Muscomorpha</taxon>
        <taxon>Ephydroidea</taxon>
        <taxon>Drosophilidae</taxon>
        <taxon>Scaptodrosophila</taxon>
    </lineage>
</organism>
<dbReference type="AlphaFoldDB" id="A0A6J2TZL9"/>
<name>A0A6J2TZL9_DROLE</name>
<evidence type="ECO:0000313" key="2">
    <source>
        <dbReference type="Proteomes" id="UP000504634"/>
    </source>
</evidence>
<evidence type="ECO:0000313" key="3">
    <source>
        <dbReference type="RefSeq" id="XP_030381554.1"/>
    </source>
</evidence>
<reference evidence="3" key="1">
    <citation type="submission" date="2025-08" db="UniProtKB">
        <authorList>
            <consortium name="RefSeq"/>
        </authorList>
    </citation>
    <scope>IDENTIFICATION</scope>
    <source>
        <strain evidence="3">11010-0011.00</strain>
        <tissue evidence="3">Whole body</tissue>
    </source>
</reference>
<dbReference type="Proteomes" id="UP000504634">
    <property type="component" value="Unplaced"/>
</dbReference>
<accession>A0A6J2TZL9</accession>
<feature type="domain" description="PARP16 N-terminal" evidence="1">
    <location>
        <begin position="92"/>
        <end position="175"/>
    </location>
</feature>
<keyword evidence="2" id="KW-1185">Reference proteome</keyword>
<proteinExistence type="predicted"/>
<dbReference type="InterPro" id="IPR041400">
    <property type="entry name" value="PARP16_N"/>
</dbReference>
<gene>
    <name evidence="3" type="primary">LOC115629271</name>
</gene>
<dbReference type="RefSeq" id="XP_030381554.1">
    <property type="nucleotide sequence ID" value="XM_030525694.1"/>
</dbReference>
<dbReference type="GeneID" id="115629271"/>
<dbReference type="OrthoDB" id="19501at2759"/>
<sequence length="385" mass="43096">MFLMLSGCTYTSSMGFVAGHAAQSEENDSSELSVYCDFDSEGDHENADNTTKEHGDGLPLSEIRIHGLSPTIHAKSLVSNWELISKKKLQESLEHNLLGVDAKWMLFVTAIMSYRYRKTVIPYPLSSLKPESESIVALSLFVSTMPAMLTLKRELEAACFNSQPPEHIALLYWLLFESGTPSLRRLPNDEEVLLWSLLGQKPSVPPDLLFGVQLPDENRQQISFDCSCDHISWGFCSGHMDGMYALLSSSTCPQKHQPLLPSLEEALAQARLCTGWSQSLCGSLLRCVAVCELLPRGACVRFLLMYGQSVGGLQQQAKQPERPQHLHGKLRGRRAVSWLNYKRTNFAAVLFGFAAVSVMVIYIRDWGELLLGPMERVTELIERWL</sequence>
<protein>
    <submittedName>
        <fullName evidence="3">Protein mono-ADP-ribosyltransferase PARP16-like</fullName>
    </submittedName>
</protein>
<dbReference type="Pfam" id="PF18084">
    <property type="entry name" value="ARTD15_N"/>
    <property type="match status" value="1"/>
</dbReference>
<evidence type="ECO:0000259" key="1">
    <source>
        <dbReference type="Pfam" id="PF18084"/>
    </source>
</evidence>